<dbReference type="GeneID" id="100017231"/>
<dbReference type="SMART" id="SM00198">
    <property type="entry name" value="SCP"/>
    <property type="match status" value="1"/>
</dbReference>
<reference evidence="13" key="2">
    <citation type="submission" date="2025-08" db="UniProtKB">
        <authorList>
            <consortium name="Ensembl"/>
        </authorList>
    </citation>
    <scope>IDENTIFICATION</scope>
</reference>
<evidence type="ECO:0000259" key="12">
    <source>
        <dbReference type="SMART" id="SM00198"/>
    </source>
</evidence>
<evidence type="ECO:0000256" key="8">
    <source>
        <dbReference type="ARBA" id="ARBA00063947"/>
    </source>
</evidence>
<proteinExistence type="inferred from homology"/>
<dbReference type="SUPFAM" id="SSF55797">
    <property type="entry name" value="PR-1-like"/>
    <property type="match status" value="1"/>
</dbReference>
<dbReference type="Gene3D" id="3.40.33.10">
    <property type="entry name" value="CAP"/>
    <property type="match status" value="1"/>
</dbReference>
<feature type="region of interest" description="Disordered" evidence="11">
    <location>
        <begin position="95"/>
        <end position="125"/>
    </location>
</feature>
<feature type="region of interest" description="Disordered" evidence="11">
    <location>
        <begin position="215"/>
        <end position="279"/>
    </location>
</feature>
<feature type="region of interest" description="Disordered" evidence="11">
    <location>
        <begin position="1"/>
        <end position="20"/>
    </location>
</feature>
<dbReference type="InterPro" id="IPR018244">
    <property type="entry name" value="Allrgn_V5/Tpx1_CS"/>
</dbReference>
<dbReference type="PRINTS" id="PR00837">
    <property type="entry name" value="V5TPXLIKE"/>
</dbReference>
<evidence type="ECO:0000256" key="11">
    <source>
        <dbReference type="SAM" id="MobiDB-lite"/>
    </source>
</evidence>
<comment type="subunit">
    <text evidence="8">Homodimer. Interacts with CAV1.</text>
</comment>
<reference evidence="13" key="3">
    <citation type="submission" date="2025-09" db="UniProtKB">
        <authorList>
            <consortium name="Ensembl"/>
        </authorList>
    </citation>
    <scope>IDENTIFICATION</scope>
</reference>
<comment type="subcellular location">
    <subcellularLocation>
        <location evidence="7">Golgi apparatus membrane</location>
        <topology evidence="7">Lipid-anchor</topology>
    </subcellularLocation>
</comment>
<dbReference type="FunFam" id="3.40.33.10:FF:000015">
    <property type="entry name" value="Golgi-associated plant pathogenesis-related protein 1"/>
    <property type="match status" value="1"/>
</dbReference>
<feature type="compositionally biased region" description="Acidic residues" evidence="11">
    <location>
        <begin position="262"/>
        <end position="272"/>
    </location>
</feature>
<dbReference type="PANTHER" id="PTHR10334">
    <property type="entry name" value="CYSTEINE-RICH SECRETORY PROTEIN-RELATED"/>
    <property type="match status" value="1"/>
</dbReference>
<evidence type="ECO:0000313" key="13">
    <source>
        <dbReference type="Ensembl" id="ENSMODP00000003158.3"/>
    </source>
</evidence>
<evidence type="ECO:0000256" key="9">
    <source>
        <dbReference type="ARBA" id="ARBA00069728"/>
    </source>
</evidence>
<dbReference type="Ensembl" id="ENSMODT00000003226.3">
    <property type="protein sequence ID" value="ENSMODP00000003158.3"/>
    <property type="gene ID" value="ENSMODG00000002601.4"/>
</dbReference>
<feature type="compositionally biased region" description="Polar residues" evidence="11">
    <location>
        <begin position="112"/>
        <end position="125"/>
    </location>
</feature>
<evidence type="ECO:0000256" key="2">
    <source>
        <dbReference type="ARBA" id="ARBA00022707"/>
    </source>
</evidence>
<dbReference type="InterPro" id="IPR035940">
    <property type="entry name" value="CAP_sf"/>
</dbReference>
<dbReference type="Proteomes" id="UP000002280">
    <property type="component" value="Chromosome 6"/>
</dbReference>
<organism evidence="13 14">
    <name type="scientific">Monodelphis domestica</name>
    <name type="common">Gray short-tailed opossum</name>
    <dbReference type="NCBI Taxonomy" id="13616"/>
    <lineage>
        <taxon>Eukaryota</taxon>
        <taxon>Metazoa</taxon>
        <taxon>Chordata</taxon>
        <taxon>Craniata</taxon>
        <taxon>Vertebrata</taxon>
        <taxon>Euteleostomi</taxon>
        <taxon>Mammalia</taxon>
        <taxon>Metatheria</taxon>
        <taxon>Didelphimorphia</taxon>
        <taxon>Didelphidae</taxon>
        <taxon>Monodelphis</taxon>
    </lineage>
</organism>
<feature type="compositionally biased region" description="Polar residues" evidence="11">
    <location>
        <begin position="235"/>
        <end position="253"/>
    </location>
</feature>
<evidence type="ECO:0000256" key="7">
    <source>
        <dbReference type="ARBA" id="ARBA00037794"/>
    </source>
</evidence>
<keyword evidence="6" id="KW-0449">Lipoprotein</keyword>
<sequence length="428" mass="48752">MDPGEGPSHRNRQKYSLKETSNVTIEDLKKGHRVPKNEVEMMEHQKALSTDWESRSEDMEIVDVGIEDFRIEGSETLFQVLQDYEHKDEDLRMVEMEQDQSSKPAAKEEGQKSQPTDNWITTPTHSNSWRRINLSHEDLELLKEADQSLSQSMSKSSKYKHQADSLLSLANRVEEYEKIWQQPDNPTEAYHLLPVLKKQLNLLISESTRRFLRSSQTISLPGDQMDHKSKEGPSKGQSTSKSPKTPRNSLSTKTPKEKDDGKVDEDEDEEDPPVYKDMESKMFAKSVLKSHNDYRQKHGCPPIKICQKLNHEAQQYADALATTKVLKHSSESSRGNCGENLSWASYDQPGHEVADRWYSEIRNYDYKSPGFTPESGHFTAMIWKGTKKMGVGKASANDGSSYVVARYFPAGNVVNPGLFEENVPRPKT</sequence>
<evidence type="ECO:0000256" key="5">
    <source>
        <dbReference type="ARBA" id="ARBA00023136"/>
    </source>
</evidence>
<dbReference type="InterPro" id="IPR034113">
    <property type="entry name" value="SCP_GAPR1-like"/>
</dbReference>
<name>F7G4V6_MONDO</name>
<reference evidence="13 14" key="1">
    <citation type="journal article" date="2007" name="Nature">
        <title>Genome of the marsupial Monodelphis domestica reveals innovation in non-coding sequences.</title>
        <authorList>
            <person name="Mikkelsen T.S."/>
            <person name="Wakefield M.J."/>
            <person name="Aken B."/>
            <person name="Amemiya C.T."/>
            <person name="Chang J.L."/>
            <person name="Duke S."/>
            <person name="Garber M."/>
            <person name="Gentles A.J."/>
            <person name="Goodstadt L."/>
            <person name="Heger A."/>
            <person name="Jurka J."/>
            <person name="Kamal M."/>
            <person name="Mauceli E."/>
            <person name="Searle S.M."/>
            <person name="Sharpe T."/>
            <person name="Baker M.L."/>
            <person name="Batzer M.A."/>
            <person name="Benos P.V."/>
            <person name="Belov K."/>
            <person name="Clamp M."/>
            <person name="Cook A."/>
            <person name="Cuff J."/>
            <person name="Das R."/>
            <person name="Davidow L."/>
            <person name="Deakin J.E."/>
            <person name="Fazzari M.J."/>
            <person name="Glass J.L."/>
            <person name="Grabherr M."/>
            <person name="Greally J.M."/>
            <person name="Gu W."/>
            <person name="Hore T.A."/>
            <person name="Huttley G.A."/>
            <person name="Kleber M."/>
            <person name="Jirtle R.L."/>
            <person name="Koina E."/>
            <person name="Lee J.T."/>
            <person name="Mahony S."/>
            <person name="Marra M.A."/>
            <person name="Miller R.D."/>
            <person name="Nicholls R.D."/>
            <person name="Oda M."/>
            <person name="Papenfuss A.T."/>
            <person name="Parra Z.E."/>
            <person name="Pollock D.D."/>
            <person name="Ray D.A."/>
            <person name="Schein J.E."/>
            <person name="Speed T.P."/>
            <person name="Thompson K."/>
            <person name="VandeBerg J.L."/>
            <person name="Wade C.M."/>
            <person name="Walker J.A."/>
            <person name="Waters P.D."/>
            <person name="Webber C."/>
            <person name="Weidman J.R."/>
            <person name="Xie X."/>
            <person name="Zody M.C."/>
            <person name="Baldwin J."/>
            <person name="Abdouelleil A."/>
            <person name="Abdulkadir J."/>
            <person name="Abebe A."/>
            <person name="Abera B."/>
            <person name="Abreu J."/>
            <person name="Acer S.C."/>
            <person name="Aftuck L."/>
            <person name="Alexander A."/>
            <person name="An P."/>
            <person name="Anderson E."/>
            <person name="Anderson S."/>
            <person name="Arachi H."/>
            <person name="Azer M."/>
            <person name="Bachantsang P."/>
            <person name="Barry A."/>
            <person name="Bayul T."/>
            <person name="Berlin A."/>
            <person name="Bessette D."/>
            <person name="Bloom T."/>
            <person name="Bloom T."/>
            <person name="Boguslavskiy L."/>
            <person name="Bonnet C."/>
            <person name="Boukhgalter B."/>
            <person name="Bourzgui I."/>
            <person name="Brown A."/>
            <person name="Cahill P."/>
            <person name="Channer S."/>
            <person name="Cheshatsang Y."/>
            <person name="Chuda L."/>
            <person name="Citroen M."/>
            <person name="Collymore A."/>
            <person name="Cooke P."/>
            <person name="Costello M."/>
            <person name="D'Aco K."/>
            <person name="Daza R."/>
            <person name="De Haan G."/>
            <person name="DeGray S."/>
            <person name="DeMaso C."/>
            <person name="Dhargay N."/>
            <person name="Dooley K."/>
            <person name="Dooley E."/>
            <person name="Doricent M."/>
            <person name="Dorje P."/>
            <person name="Dorjee K."/>
            <person name="Dupes A."/>
            <person name="Elong R."/>
            <person name="Falk J."/>
            <person name="Farina A."/>
            <person name="Faro S."/>
            <person name="Ferguson D."/>
            <person name="Fisher S."/>
            <person name="Foley C.D."/>
            <person name="Franke A."/>
            <person name="Friedrich D."/>
            <person name="Gadbois L."/>
            <person name="Gearin G."/>
            <person name="Gearin C.R."/>
            <person name="Giannoukos G."/>
            <person name="Goode T."/>
            <person name="Graham J."/>
            <person name="Grandbois E."/>
            <person name="Grewal S."/>
            <person name="Gyaltsen K."/>
            <person name="Hafez N."/>
            <person name="Hagos B."/>
            <person name="Hall J."/>
            <person name="Henson C."/>
            <person name="Hollinger A."/>
            <person name="Honan T."/>
            <person name="Huard M.D."/>
            <person name="Hughes L."/>
            <person name="Hurhula B."/>
            <person name="Husby M.E."/>
            <person name="Kamat A."/>
            <person name="Kanga B."/>
            <person name="Kashin S."/>
            <person name="Khazanovich D."/>
            <person name="Kisner P."/>
            <person name="Lance K."/>
            <person name="Lara M."/>
            <person name="Lee W."/>
            <person name="Lennon N."/>
            <person name="Letendre F."/>
            <person name="LeVine R."/>
            <person name="Lipovsky A."/>
            <person name="Liu X."/>
            <person name="Liu J."/>
            <person name="Liu S."/>
            <person name="Lokyitsang T."/>
            <person name="Lokyitsang Y."/>
            <person name="Lubonja R."/>
            <person name="Lui A."/>
            <person name="MacDonald P."/>
            <person name="Magnisalis V."/>
            <person name="Maru K."/>
            <person name="Matthews C."/>
            <person name="McCusker W."/>
            <person name="McDonough S."/>
            <person name="Mehta T."/>
            <person name="Meldrim J."/>
            <person name="Meneus L."/>
            <person name="Mihai O."/>
            <person name="Mihalev A."/>
            <person name="Mihova T."/>
            <person name="Mittelman R."/>
            <person name="Mlenga V."/>
            <person name="Montmayeur A."/>
            <person name="Mulrain L."/>
            <person name="Navidi A."/>
            <person name="Naylor J."/>
            <person name="Negash T."/>
            <person name="Nguyen T."/>
            <person name="Nguyen N."/>
            <person name="Nicol R."/>
            <person name="Norbu C."/>
            <person name="Norbu N."/>
            <person name="Novod N."/>
            <person name="O'Neill B."/>
            <person name="Osman S."/>
            <person name="Markiewicz E."/>
            <person name="Oyono O.L."/>
            <person name="Patti C."/>
            <person name="Phunkhang P."/>
            <person name="Pierre F."/>
            <person name="Priest M."/>
            <person name="Raghuraman S."/>
            <person name="Rege F."/>
            <person name="Reyes R."/>
            <person name="Rise C."/>
            <person name="Rogov P."/>
            <person name="Ross K."/>
            <person name="Ryan E."/>
            <person name="Settipalli S."/>
            <person name="Shea T."/>
            <person name="Sherpa N."/>
            <person name="Shi L."/>
            <person name="Shih D."/>
            <person name="Sparrow T."/>
            <person name="Spaulding J."/>
            <person name="Stalker J."/>
            <person name="Stange-Thomann N."/>
            <person name="Stavropoulos S."/>
            <person name="Stone C."/>
            <person name="Strader C."/>
            <person name="Tesfaye S."/>
            <person name="Thomson T."/>
            <person name="Thoulutsang Y."/>
            <person name="Thoulutsang D."/>
            <person name="Topham K."/>
            <person name="Topping I."/>
            <person name="Tsamla T."/>
            <person name="Vassiliev H."/>
            <person name="Vo A."/>
            <person name="Wangchuk T."/>
            <person name="Wangdi T."/>
            <person name="Weiand M."/>
            <person name="Wilkinson J."/>
            <person name="Wilson A."/>
            <person name="Yadav S."/>
            <person name="Young G."/>
            <person name="Yu Q."/>
            <person name="Zembek L."/>
            <person name="Zhong D."/>
            <person name="Zimmer A."/>
            <person name="Zwirko Z."/>
            <person name="Jaffe D.B."/>
            <person name="Alvarez P."/>
            <person name="Brockman W."/>
            <person name="Butler J."/>
            <person name="Chin C."/>
            <person name="Gnerre S."/>
            <person name="MacCallum I."/>
            <person name="Graves J.A."/>
            <person name="Ponting C.P."/>
            <person name="Breen M."/>
            <person name="Samollow P.B."/>
            <person name="Lander E.S."/>
            <person name="Lindblad-Toh K."/>
        </authorList>
    </citation>
    <scope>NUCLEOTIDE SEQUENCE [LARGE SCALE GENOMIC DNA]</scope>
</reference>
<evidence type="ECO:0000256" key="3">
    <source>
        <dbReference type="ARBA" id="ARBA00023034"/>
    </source>
</evidence>
<evidence type="ECO:0000313" key="14">
    <source>
        <dbReference type="Proteomes" id="UP000002280"/>
    </source>
</evidence>
<dbReference type="CDD" id="cd05382">
    <property type="entry name" value="CAP_GAPR1-like"/>
    <property type="match status" value="1"/>
</dbReference>
<accession>F7G4V6</accession>
<keyword evidence="2" id="KW-0519">Myristate</keyword>
<dbReference type="CTD" id="152007"/>
<dbReference type="eggNOG" id="KOG3017">
    <property type="taxonomic scope" value="Eukaryota"/>
</dbReference>
<evidence type="ECO:0000256" key="1">
    <source>
        <dbReference type="ARBA" id="ARBA00009923"/>
    </source>
</evidence>
<keyword evidence="3" id="KW-0333">Golgi apparatus</keyword>
<comment type="similarity">
    <text evidence="1">Belongs to the CRISP family.</text>
</comment>
<dbReference type="STRING" id="13616.ENSMODP00000003158"/>
<feature type="compositionally biased region" description="Basic and acidic residues" evidence="11">
    <location>
        <begin position="224"/>
        <end position="233"/>
    </location>
</feature>
<dbReference type="GO" id="GO:0000139">
    <property type="term" value="C:Golgi membrane"/>
    <property type="evidence" value="ECO:0007669"/>
    <property type="project" value="UniProtKB-SubCell"/>
</dbReference>
<dbReference type="Bgee" id="ENSMODG00000002601">
    <property type="expression patterns" value="Expressed in spermatocyte and 21 other cell types or tissues"/>
</dbReference>
<protein>
    <recommendedName>
        <fullName evidence="9">Golgi-associated plant pathogenesis-related protein 1</fullName>
    </recommendedName>
    <alternativeName>
        <fullName evidence="10">Glioma pathogenesis-related protein 2</fullName>
    </alternativeName>
</protein>
<evidence type="ECO:0000256" key="10">
    <source>
        <dbReference type="ARBA" id="ARBA00075475"/>
    </source>
</evidence>
<dbReference type="GO" id="GO:0005576">
    <property type="term" value="C:extracellular region"/>
    <property type="evidence" value="ECO:0007669"/>
    <property type="project" value="InterPro"/>
</dbReference>
<evidence type="ECO:0000256" key="4">
    <source>
        <dbReference type="ARBA" id="ARBA00023054"/>
    </source>
</evidence>
<dbReference type="InterPro" id="IPR001283">
    <property type="entry name" value="CRISP-related"/>
</dbReference>
<dbReference type="HOGENOM" id="CLU_478925_0_0_1"/>
<evidence type="ECO:0000256" key="6">
    <source>
        <dbReference type="ARBA" id="ARBA00023288"/>
    </source>
</evidence>
<keyword evidence="14" id="KW-1185">Reference proteome</keyword>
<feature type="domain" description="SCP" evidence="12">
    <location>
        <begin position="282"/>
        <end position="415"/>
    </location>
</feature>
<dbReference type="GeneTree" id="ENSGT00390000020276"/>
<dbReference type="Pfam" id="PF00188">
    <property type="entry name" value="CAP"/>
    <property type="match status" value="1"/>
</dbReference>
<keyword evidence="5" id="KW-0472">Membrane</keyword>
<gene>
    <name evidence="13" type="primary">GLIPR2</name>
</gene>
<dbReference type="PROSITE" id="PS01009">
    <property type="entry name" value="CRISP_1"/>
    <property type="match status" value="1"/>
</dbReference>
<keyword evidence="4" id="KW-0175">Coiled coil</keyword>
<dbReference type="OrthoDB" id="337038at2759"/>
<dbReference type="AlphaFoldDB" id="F7G4V6"/>
<dbReference type="InterPro" id="IPR014044">
    <property type="entry name" value="CAP_dom"/>
</dbReference>
<dbReference type="InParanoid" id="F7G4V6"/>